<feature type="compositionally biased region" description="Acidic residues" evidence="1">
    <location>
        <begin position="145"/>
        <end position="171"/>
    </location>
</feature>
<accession>A0ABR3A4C9</accession>
<sequence length="384" mass="43035">MRPPCIEHTLIVDRDWPARSTPTPRQRSEPYPTSGSSREDVRVRFRNGPPRSTSNNGHTSRPPSAATPSSLKATRTPHSKTTTARATRSSSVTPRTPRSASTSGRKARSPSATPRTPRSALRASLTSRASTPLSILSAGEQSYNSEEEEEEDVVEQQLDAESDSDDSEDDTYREPANAVSIYQRYDMISRMTHPDHRSQPSNSDVDDVNMIDIEDEVEDIDVEDASDRSVEGMGPLEGTKLHKPPGEPGRPSSGGYNLKHVLGWSLKKYKTVQSSVGKEIDAHLDIDATYTNQSSTALKRIRQNTVKKFPWIDDECYDAWVVYDFVKIGLKYRKECKRRQEREAELEELRAYKEGQEQGARAKKQQTTKGKARARGGTSTRRRK</sequence>
<evidence type="ECO:0000313" key="2">
    <source>
        <dbReference type="EMBL" id="KAL0068503.1"/>
    </source>
</evidence>
<gene>
    <name evidence="2" type="ORF">AAF712_004581</name>
</gene>
<name>A0ABR3A4C9_9AGAR</name>
<dbReference type="Proteomes" id="UP001437256">
    <property type="component" value="Unassembled WGS sequence"/>
</dbReference>
<feature type="compositionally biased region" description="Polar residues" evidence="1">
    <location>
        <begin position="20"/>
        <end position="36"/>
    </location>
</feature>
<dbReference type="EMBL" id="JBBXMP010000018">
    <property type="protein sequence ID" value="KAL0068503.1"/>
    <property type="molecule type" value="Genomic_DNA"/>
</dbReference>
<organism evidence="2 3">
    <name type="scientific">Marasmius tenuissimus</name>
    <dbReference type="NCBI Taxonomy" id="585030"/>
    <lineage>
        <taxon>Eukaryota</taxon>
        <taxon>Fungi</taxon>
        <taxon>Dikarya</taxon>
        <taxon>Basidiomycota</taxon>
        <taxon>Agaricomycotina</taxon>
        <taxon>Agaricomycetes</taxon>
        <taxon>Agaricomycetidae</taxon>
        <taxon>Agaricales</taxon>
        <taxon>Marasmiineae</taxon>
        <taxon>Marasmiaceae</taxon>
        <taxon>Marasmius</taxon>
    </lineage>
</organism>
<protein>
    <submittedName>
        <fullName evidence="2">Uncharacterized protein</fullName>
    </submittedName>
</protein>
<feature type="region of interest" description="Disordered" evidence="1">
    <location>
        <begin position="1"/>
        <end position="177"/>
    </location>
</feature>
<keyword evidence="3" id="KW-1185">Reference proteome</keyword>
<feature type="compositionally biased region" description="Low complexity" evidence="1">
    <location>
        <begin position="59"/>
        <end position="70"/>
    </location>
</feature>
<feature type="region of interest" description="Disordered" evidence="1">
    <location>
        <begin position="225"/>
        <end position="255"/>
    </location>
</feature>
<feature type="compositionally biased region" description="Low complexity" evidence="1">
    <location>
        <begin position="118"/>
        <end position="131"/>
    </location>
</feature>
<proteinExistence type="predicted"/>
<comment type="caution">
    <text evidence="2">The sequence shown here is derived from an EMBL/GenBank/DDBJ whole genome shotgun (WGS) entry which is preliminary data.</text>
</comment>
<evidence type="ECO:0000313" key="3">
    <source>
        <dbReference type="Proteomes" id="UP001437256"/>
    </source>
</evidence>
<feature type="region of interest" description="Disordered" evidence="1">
    <location>
        <begin position="349"/>
        <end position="384"/>
    </location>
</feature>
<feature type="compositionally biased region" description="Low complexity" evidence="1">
    <location>
        <begin position="79"/>
        <end position="103"/>
    </location>
</feature>
<feature type="compositionally biased region" description="Basic residues" evidence="1">
    <location>
        <begin position="361"/>
        <end position="384"/>
    </location>
</feature>
<evidence type="ECO:0000256" key="1">
    <source>
        <dbReference type="SAM" id="MobiDB-lite"/>
    </source>
</evidence>
<reference evidence="2 3" key="1">
    <citation type="submission" date="2024-05" db="EMBL/GenBank/DDBJ databases">
        <title>A draft genome resource for the thread blight pathogen Marasmius tenuissimus strain MS-2.</title>
        <authorList>
            <person name="Yulfo-Soto G.E."/>
            <person name="Baruah I.K."/>
            <person name="Amoako-Attah I."/>
            <person name="Bukari Y."/>
            <person name="Meinhardt L.W."/>
            <person name="Bailey B.A."/>
            <person name="Cohen S.P."/>
        </authorList>
    </citation>
    <scope>NUCLEOTIDE SEQUENCE [LARGE SCALE GENOMIC DNA]</scope>
    <source>
        <strain evidence="2 3">MS-2</strain>
    </source>
</reference>